<feature type="compositionally biased region" description="Low complexity" evidence="5">
    <location>
        <begin position="39"/>
        <end position="53"/>
    </location>
</feature>
<dbReference type="InterPro" id="IPR050927">
    <property type="entry name" value="TRPM"/>
</dbReference>
<evidence type="ECO:0000256" key="5">
    <source>
        <dbReference type="SAM" id="MobiDB-lite"/>
    </source>
</evidence>
<feature type="compositionally biased region" description="Low complexity" evidence="5">
    <location>
        <begin position="163"/>
        <end position="175"/>
    </location>
</feature>
<feature type="non-terminal residue" evidence="7">
    <location>
        <position position="1"/>
    </location>
</feature>
<evidence type="ECO:0000256" key="3">
    <source>
        <dbReference type="ARBA" id="ARBA00022989"/>
    </source>
</evidence>
<proteinExistence type="predicted"/>
<keyword evidence="8" id="KW-1185">Reference proteome</keyword>
<keyword evidence="2" id="KW-0812">Transmembrane</keyword>
<reference evidence="7 8" key="1">
    <citation type="submission" date="2024-04" db="EMBL/GenBank/DDBJ databases">
        <authorList>
            <consortium name="Genoscope - CEA"/>
            <person name="William W."/>
        </authorList>
    </citation>
    <scope>NUCLEOTIDE SEQUENCE [LARGE SCALE GENOMIC DNA]</scope>
</reference>
<feature type="compositionally biased region" description="Polar residues" evidence="5">
    <location>
        <begin position="139"/>
        <end position="153"/>
    </location>
</feature>
<dbReference type="EMBL" id="CAXITT010000344">
    <property type="protein sequence ID" value="CAL1539595.1"/>
    <property type="molecule type" value="Genomic_DNA"/>
</dbReference>
<evidence type="ECO:0000256" key="4">
    <source>
        <dbReference type="ARBA" id="ARBA00023136"/>
    </source>
</evidence>
<name>A0AAV2I0Q6_LYMST</name>
<dbReference type="PANTHER" id="PTHR13800">
    <property type="entry name" value="TRANSIENT RECEPTOR POTENTIAL CATION CHANNEL, SUBFAMILY M, MEMBER 6"/>
    <property type="match status" value="1"/>
</dbReference>
<dbReference type="GO" id="GO:0005886">
    <property type="term" value="C:plasma membrane"/>
    <property type="evidence" value="ECO:0007669"/>
    <property type="project" value="TreeGrafter"/>
</dbReference>
<feature type="non-terminal residue" evidence="7">
    <location>
        <position position="893"/>
    </location>
</feature>
<dbReference type="Proteomes" id="UP001497497">
    <property type="component" value="Unassembled WGS sequence"/>
</dbReference>
<feature type="compositionally biased region" description="Polar residues" evidence="5">
    <location>
        <begin position="504"/>
        <end position="515"/>
    </location>
</feature>
<keyword evidence="4" id="KW-0472">Membrane</keyword>
<evidence type="ECO:0000313" key="7">
    <source>
        <dbReference type="EMBL" id="CAL1539595.1"/>
    </source>
</evidence>
<comment type="caution">
    <text evidence="7">The sequence shown here is derived from an EMBL/GenBank/DDBJ whole genome shotgun (WGS) entry which is preliminary data.</text>
</comment>
<dbReference type="Pfam" id="PF25508">
    <property type="entry name" value="TRPM2"/>
    <property type="match status" value="1"/>
</dbReference>
<feature type="compositionally biased region" description="Polar residues" evidence="5">
    <location>
        <begin position="187"/>
        <end position="200"/>
    </location>
</feature>
<feature type="compositionally biased region" description="Basic and acidic residues" evidence="5">
    <location>
        <begin position="516"/>
        <end position="526"/>
    </location>
</feature>
<sequence length="893" mass="102067">ENGYGFNSESIEVEENDTELIANQFQVEGFQNQFESESEGNNEGTEIGENGYGFNSENMEEDNNLPFNDNQFQENGYDSHADNREEENDTPFNDNPFQEEDFQNERESESEIKEGIDPVEYVHGSDSNNNGEENDDNSLDTQYQNSLPGSTTDALADESGLITDVSSTQDDSQQTPQPCDLDKSNNENEIQINKSDSTSDNFEEESDTVSFSEDSTDSEDLESSYSQDETNRYGNRTTMNTEIEDEQKETLNNMDETERIHNETDISQIAVDQEATSQLILGTNSEGRNNQMEMQEESGTLGHGDSASCSGDDQDEPDNESNDLPEENDPDGTYRSLSQVKIEKNNDLKRSQTGLRPFFEKQTNTDNDLEMVIVKKQPNNIIWLIGSDENTTFNHACGRRLIENIFEIAVDSDSLLIVHGTPKFAEEVEDQYRHSELMAKNQRIMGYIAQDIFIKNDFQAFEDKEEPIFQCAFVFEIHDHVYTQAVEGYLKSVPVIIVQEKPSESTSNPVSPQRNNHQEKQDKEINDTPASNSLLPANLDEKGLFHNQSLPPANQVEKGLLHNKRNPTKNTRLDWDLQQSIENETIDKSRVVRQIITAFKEHNKLTKQTTDEMSSKLILLCISLNYIDKEIETIVKEKKDRQKNFEREAMLSISLHRQHFLTLFCKNGMDLKELLNDRFMLKLYSKEKWNKYAKDEQKAKLKENADTGFKTHTNVGDEHENEAKLINIAENKKKEAEFRMRTIESYLKSMIESKIGSIKFGTESKDPLEKPELLFITSILQSKLELSLVFWTNVRHPIAAALIAYGIFKAMKSSGNKEDKMLKENMVIYRKLSIEAIFKAFITDKKSTFEILSQKIPEWGNLSCTDIALVTGNKKFLSKIPTIELRSHIWSGK</sequence>
<feature type="domain" description="TRPM-like" evidence="6">
    <location>
        <begin position="642"/>
        <end position="878"/>
    </location>
</feature>
<dbReference type="InterPro" id="IPR057366">
    <property type="entry name" value="TRPM-like"/>
</dbReference>
<protein>
    <recommendedName>
        <fullName evidence="6">TRPM-like domain-containing protein</fullName>
    </recommendedName>
</protein>
<organism evidence="7 8">
    <name type="scientific">Lymnaea stagnalis</name>
    <name type="common">Great pond snail</name>
    <name type="synonym">Helix stagnalis</name>
    <dbReference type="NCBI Taxonomy" id="6523"/>
    <lineage>
        <taxon>Eukaryota</taxon>
        <taxon>Metazoa</taxon>
        <taxon>Spiralia</taxon>
        <taxon>Lophotrochozoa</taxon>
        <taxon>Mollusca</taxon>
        <taxon>Gastropoda</taxon>
        <taxon>Heterobranchia</taxon>
        <taxon>Euthyneura</taxon>
        <taxon>Panpulmonata</taxon>
        <taxon>Hygrophila</taxon>
        <taxon>Lymnaeoidea</taxon>
        <taxon>Lymnaeidae</taxon>
        <taxon>Lymnaea</taxon>
    </lineage>
</organism>
<feature type="compositionally biased region" description="Polar residues" evidence="5">
    <location>
        <begin position="232"/>
        <end position="241"/>
    </location>
</feature>
<evidence type="ECO:0000259" key="6">
    <source>
        <dbReference type="Pfam" id="PF25508"/>
    </source>
</evidence>
<comment type="subcellular location">
    <subcellularLocation>
        <location evidence="1">Membrane</location>
        <topology evidence="1">Multi-pass membrane protein</topology>
    </subcellularLocation>
</comment>
<feature type="region of interest" description="Disordered" evidence="5">
    <location>
        <begin position="32"/>
        <end position="269"/>
    </location>
</feature>
<dbReference type="AlphaFoldDB" id="A0AAV2I0Q6"/>
<keyword evidence="3" id="KW-1133">Transmembrane helix</keyword>
<feature type="compositionally biased region" description="Polar residues" evidence="5">
    <location>
        <begin position="65"/>
        <end position="76"/>
    </location>
</feature>
<dbReference type="GO" id="GO:0099604">
    <property type="term" value="F:ligand-gated calcium channel activity"/>
    <property type="evidence" value="ECO:0007669"/>
    <property type="project" value="TreeGrafter"/>
</dbReference>
<feature type="region of interest" description="Disordered" evidence="5">
    <location>
        <begin position="294"/>
        <end position="334"/>
    </location>
</feature>
<feature type="region of interest" description="Disordered" evidence="5">
    <location>
        <begin position="502"/>
        <end position="533"/>
    </location>
</feature>
<feature type="compositionally biased region" description="Acidic residues" evidence="5">
    <location>
        <begin position="312"/>
        <end position="330"/>
    </location>
</feature>
<evidence type="ECO:0000313" key="8">
    <source>
        <dbReference type="Proteomes" id="UP001497497"/>
    </source>
</evidence>
<evidence type="ECO:0000256" key="1">
    <source>
        <dbReference type="ARBA" id="ARBA00004141"/>
    </source>
</evidence>
<dbReference type="PANTHER" id="PTHR13800:SF12">
    <property type="entry name" value="TRANSIENT RECEPTOR POTENTIAL CATION CHANNEL SUBFAMILY M MEMBER-LIKE 2"/>
    <property type="match status" value="1"/>
</dbReference>
<evidence type="ECO:0000256" key="2">
    <source>
        <dbReference type="ARBA" id="ARBA00022692"/>
    </source>
</evidence>
<accession>A0AAV2I0Q6</accession>
<feature type="compositionally biased region" description="Basic and acidic residues" evidence="5">
    <location>
        <begin position="103"/>
        <end position="116"/>
    </location>
</feature>
<gene>
    <name evidence="7" type="ORF">GSLYS_00013328001</name>
</gene>